<dbReference type="PANTHER" id="PTHR42923:SF46">
    <property type="entry name" value="AMINE OXIDASE"/>
    <property type="match status" value="1"/>
</dbReference>
<dbReference type="InterPro" id="IPR050464">
    <property type="entry name" value="Zeta_carotene_desat/Oxidored"/>
</dbReference>
<proteinExistence type="predicted"/>
<accession>A0A1H2PVA4</accession>
<dbReference type="Gene3D" id="3.50.50.60">
    <property type="entry name" value="FAD/NAD(P)-binding domain"/>
    <property type="match status" value="1"/>
</dbReference>
<evidence type="ECO:0000313" key="3">
    <source>
        <dbReference type="Proteomes" id="UP000243719"/>
    </source>
</evidence>
<evidence type="ECO:0000313" key="2">
    <source>
        <dbReference type="EMBL" id="SDV51183.1"/>
    </source>
</evidence>
<gene>
    <name evidence="2" type="ORF">SAMN05216551_11593</name>
</gene>
<dbReference type="OrthoDB" id="20837at2"/>
<evidence type="ECO:0000259" key="1">
    <source>
        <dbReference type="Pfam" id="PF01593"/>
    </source>
</evidence>
<keyword evidence="3" id="KW-1185">Reference proteome</keyword>
<sequence>MSLESPSVIVVGAGIAGLTAAHRLRRAGWRVTVLEAQGVVGGRMGERRDHDVVFNSGARLVYPFGEPFHRLIDELGLRGALHPLRGLGADCVGPNGVHRIALMPGPRALATPGLRMPERWRLAASALELMRLRRRVDPDWAITALEYDDVTLAEYVRSHLGPNVLSHMIEPIFRATRSFNPETLSALFYVTTAPHLLGEDTVYTFDGGMGRACQALAAGLDDVRTGASVRRIARRPAAEGASTAGAGVRIDLTDGTTLQADRAVCAVEGVLARELIDAPGQAERGMLGAVRYNALGVVHYGLNRPLPPALCFAMRGMPTRIATYQQLPAAPQAGRPLPQLYCQLTPEAADEAVARGRTGELDSLIRDELRARLPDFDTQVGHVVNQWIPRKLPVFYPGYGRRVAHFQAWQAQADAPVVYCGDWLSQALLTGACASGERAAGWLIERQLRQRQK</sequence>
<protein>
    <submittedName>
        <fullName evidence="2">Oxygen-dependent protoporphyrinogen oxidase</fullName>
    </submittedName>
</protein>
<feature type="domain" description="Amine oxidase" evidence="1">
    <location>
        <begin position="15"/>
        <end position="440"/>
    </location>
</feature>
<dbReference type="Proteomes" id="UP000243719">
    <property type="component" value="Unassembled WGS sequence"/>
</dbReference>
<organism evidence="2 3">
    <name type="scientific">Chitinasiproducens palmae</name>
    <dbReference type="NCBI Taxonomy" id="1770053"/>
    <lineage>
        <taxon>Bacteria</taxon>
        <taxon>Pseudomonadati</taxon>
        <taxon>Pseudomonadota</taxon>
        <taxon>Betaproteobacteria</taxon>
        <taxon>Burkholderiales</taxon>
        <taxon>Burkholderiaceae</taxon>
        <taxon>Chitinasiproducens</taxon>
    </lineage>
</organism>
<dbReference type="InterPro" id="IPR002937">
    <property type="entry name" value="Amino_oxidase"/>
</dbReference>
<dbReference type="Pfam" id="PF01593">
    <property type="entry name" value="Amino_oxidase"/>
    <property type="match status" value="1"/>
</dbReference>
<dbReference type="InterPro" id="IPR036188">
    <property type="entry name" value="FAD/NAD-bd_sf"/>
</dbReference>
<dbReference type="PANTHER" id="PTHR42923">
    <property type="entry name" value="PROTOPORPHYRINOGEN OXIDASE"/>
    <property type="match status" value="1"/>
</dbReference>
<dbReference type="GO" id="GO:0016491">
    <property type="term" value="F:oxidoreductase activity"/>
    <property type="evidence" value="ECO:0007669"/>
    <property type="project" value="InterPro"/>
</dbReference>
<name>A0A1H2PVA4_9BURK</name>
<dbReference type="AlphaFoldDB" id="A0A1H2PVA4"/>
<dbReference type="EMBL" id="FNLO01000015">
    <property type="protein sequence ID" value="SDV51183.1"/>
    <property type="molecule type" value="Genomic_DNA"/>
</dbReference>
<dbReference type="RefSeq" id="WP_091912637.1">
    <property type="nucleotide sequence ID" value="NZ_FNLO01000015.1"/>
</dbReference>
<reference evidence="3" key="1">
    <citation type="submission" date="2016-09" db="EMBL/GenBank/DDBJ databases">
        <authorList>
            <person name="Varghese N."/>
            <person name="Submissions S."/>
        </authorList>
    </citation>
    <scope>NUCLEOTIDE SEQUENCE [LARGE SCALE GENOMIC DNA]</scope>
    <source>
        <strain evidence="3">JS23</strain>
    </source>
</reference>
<dbReference type="SUPFAM" id="SSF51905">
    <property type="entry name" value="FAD/NAD(P)-binding domain"/>
    <property type="match status" value="1"/>
</dbReference>
<dbReference type="STRING" id="1770053.SAMN05216551_11593"/>